<proteinExistence type="predicted"/>
<accession>G2EDU0</accession>
<keyword evidence="3 5" id="KW-0808">Transferase</keyword>
<keyword evidence="1" id="KW-0597">Phosphoprotein</keyword>
<dbReference type="GO" id="GO:0008757">
    <property type="term" value="F:S-adenosylmethionine-dependent methyltransferase activity"/>
    <property type="evidence" value="ECO:0007669"/>
    <property type="project" value="InterPro"/>
</dbReference>
<dbReference type="PANTHER" id="PTHR32183">
    <property type="match status" value="1"/>
</dbReference>
<dbReference type="eggNOG" id="COG0500">
    <property type="taxonomic scope" value="Bacteria"/>
</dbReference>
<dbReference type="Proteomes" id="UP000003730">
    <property type="component" value="Unassembled WGS sequence"/>
</dbReference>
<evidence type="ECO:0000313" key="6">
    <source>
        <dbReference type="Proteomes" id="UP000003730"/>
    </source>
</evidence>
<dbReference type="EMBL" id="AFXZ01000029">
    <property type="protein sequence ID" value="EGV43346.2"/>
    <property type="molecule type" value="Genomic_DNA"/>
</dbReference>
<dbReference type="InterPro" id="IPR029063">
    <property type="entry name" value="SAM-dependent_MTases_sf"/>
</dbReference>
<dbReference type="RefSeq" id="WP_040288298.1">
    <property type="nucleotide sequence ID" value="NZ_AFXZ01000029.1"/>
</dbReference>
<name>G2EDU0_9FLAO</name>
<evidence type="ECO:0000256" key="4">
    <source>
        <dbReference type="ARBA" id="ARBA00022691"/>
    </source>
</evidence>
<keyword evidence="2 5" id="KW-0489">Methyltransferase</keyword>
<dbReference type="CDD" id="cd02440">
    <property type="entry name" value="AdoMet_MTases"/>
    <property type="match status" value="1"/>
</dbReference>
<dbReference type="OrthoDB" id="9778208at2"/>
<dbReference type="InterPro" id="IPR008854">
    <property type="entry name" value="TPMT"/>
</dbReference>
<evidence type="ECO:0000256" key="1">
    <source>
        <dbReference type="ARBA" id="ARBA00022553"/>
    </source>
</evidence>
<evidence type="ECO:0000256" key="2">
    <source>
        <dbReference type="ARBA" id="ARBA00022603"/>
    </source>
</evidence>
<dbReference type="SUPFAM" id="SSF53335">
    <property type="entry name" value="S-adenosyl-L-methionine-dependent methyltransferases"/>
    <property type="match status" value="1"/>
</dbReference>
<dbReference type="Pfam" id="PF05724">
    <property type="entry name" value="TPMT"/>
    <property type="match status" value="1"/>
</dbReference>
<gene>
    <name evidence="5" type="ORF">BZARG_1756</name>
</gene>
<comment type="caution">
    <text evidence="5">The sequence shown here is derived from an EMBL/GenBank/DDBJ whole genome shotgun (WGS) entry which is preliminary data.</text>
</comment>
<keyword evidence="4" id="KW-0949">S-adenosyl-L-methionine</keyword>
<evidence type="ECO:0000313" key="5">
    <source>
        <dbReference type="EMBL" id="EGV43346.2"/>
    </source>
</evidence>
<sequence>MDLSESFWDGRYQNKDTGWDLGEISSPLKDYFDQLEDTSLKILIPGAGNSYEAEYLFKNGFQNVFIADLSQTALDNFKARVPSFPSENLLHTNVFDMSSKTFDLIIEQTFFCALNPELRSGYAKKIHSLLKPQGKLVGVMFDAALNTDKPPFGGSKAEYITYFKLYFNMAIFEPSYNSMESRKDSELFIKLIKK</sequence>
<dbReference type="STRING" id="1046627.BZARG_1756"/>
<protein>
    <submittedName>
        <fullName evidence="5">Methyltransferase domain-containing protein</fullName>
    </submittedName>
</protein>
<evidence type="ECO:0000256" key="3">
    <source>
        <dbReference type="ARBA" id="ARBA00022679"/>
    </source>
</evidence>
<dbReference type="PROSITE" id="PS51585">
    <property type="entry name" value="SAM_MT_TPMT"/>
    <property type="match status" value="1"/>
</dbReference>
<keyword evidence="6" id="KW-1185">Reference proteome</keyword>
<dbReference type="PANTHER" id="PTHR32183:SF6">
    <property type="entry name" value="CYSTEINE SULFINATE DESULFINASE_CYSTEINE DESULFURASE AND RELATED ENZYMES"/>
    <property type="match status" value="1"/>
</dbReference>
<reference evidence="5 6" key="1">
    <citation type="journal article" date="2008" name="Int. J. Syst. Evol. Microbiol.">
        <title>Bizionia argentinensis sp. nov., isolated from surface marine water in Antarctica.</title>
        <authorList>
            <person name="Bercovich A."/>
            <person name="Vazquez S.C."/>
            <person name="Yankilevich P."/>
            <person name="Coria S.H."/>
            <person name="Foti M."/>
            <person name="Hernandez E."/>
            <person name="Vidal A."/>
            <person name="Ruberto L."/>
            <person name="Melo C."/>
            <person name="Marenssi S."/>
            <person name="Criscuolo M."/>
            <person name="Memoli M."/>
            <person name="Arguelles M."/>
            <person name="Mac Cormack W.P."/>
        </authorList>
    </citation>
    <scope>NUCLEOTIDE SEQUENCE [LARGE SCALE GENOMIC DNA]</scope>
    <source>
        <strain evidence="5 6">JUB59</strain>
    </source>
</reference>
<dbReference type="GO" id="GO:0032259">
    <property type="term" value="P:methylation"/>
    <property type="evidence" value="ECO:0007669"/>
    <property type="project" value="UniProtKB-KW"/>
</dbReference>
<dbReference type="AlphaFoldDB" id="G2EDU0"/>
<organism evidence="5 6">
    <name type="scientific">Bizionia argentinensis JUB59</name>
    <dbReference type="NCBI Taxonomy" id="1046627"/>
    <lineage>
        <taxon>Bacteria</taxon>
        <taxon>Pseudomonadati</taxon>
        <taxon>Bacteroidota</taxon>
        <taxon>Flavobacteriia</taxon>
        <taxon>Flavobacteriales</taxon>
        <taxon>Flavobacteriaceae</taxon>
        <taxon>Bizionia</taxon>
    </lineage>
</organism>
<dbReference type="Gene3D" id="3.40.50.150">
    <property type="entry name" value="Vaccinia Virus protein VP39"/>
    <property type="match status" value="1"/>
</dbReference>